<dbReference type="Proteomes" id="UP000241769">
    <property type="component" value="Unassembled WGS sequence"/>
</dbReference>
<feature type="compositionally biased region" description="Polar residues" evidence="1">
    <location>
        <begin position="74"/>
        <end position="84"/>
    </location>
</feature>
<organism evidence="2 3">
    <name type="scientific">Planoprotostelium fungivorum</name>
    <dbReference type="NCBI Taxonomy" id="1890364"/>
    <lineage>
        <taxon>Eukaryota</taxon>
        <taxon>Amoebozoa</taxon>
        <taxon>Evosea</taxon>
        <taxon>Variosea</taxon>
        <taxon>Cavosteliida</taxon>
        <taxon>Cavosteliaceae</taxon>
        <taxon>Planoprotostelium</taxon>
    </lineage>
</organism>
<gene>
    <name evidence="2" type="ORF">PROFUN_04567</name>
</gene>
<dbReference type="EMBL" id="MDYQ01000128">
    <property type="protein sequence ID" value="PRP81332.1"/>
    <property type="molecule type" value="Genomic_DNA"/>
</dbReference>
<sequence>MSGISSDDLKGTTLRSRVSKACYQCKRGLVGDVRDWERPVKTDTFSDRKGRKNKWIAQKDRQVSCIIKRLGLNRSSDISPQPDVNHTPLPSEDSNGQTYYSEDPQKFTVQDLLTLEQEMGIHLEESSHFVEALKDLNYQARACAKIFIAREWMTERETITFLRNMGVTYVKLFGSHDSVVREQFRQEQNRRLEEQKKILMNNYSPCILFNEMHQICYANPAFQRMIGTTEESFSLTDSVALFDYTPQALRMSLFTHTTNGENPVIFACYLRVFHNVYGCRTVNRHGLEWLEGTAWNHRELNSQNIPLWTVRYFLPSANTFTNLLNEFRVDPSVLNEALRNALKGHHERRSYDCSWTIHARSPPFIREYSHKQGIAHLDIKSENADGRNLSNRVDFGRCPSHHKASCEDEPRALSRYHFRFRGTTSTVKKVNLLLMNASTLCQSVIA</sequence>
<feature type="region of interest" description="Disordered" evidence="1">
    <location>
        <begin position="74"/>
        <end position="100"/>
    </location>
</feature>
<evidence type="ECO:0000256" key="1">
    <source>
        <dbReference type="SAM" id="MobiDB-lite"/>
    </source>
</evidence>
<comment type="caution">
    <text evidence="2">The sequence shown here is derived from an EMBL/GenBank/DDBJ whole genome shotgun (WGS) entry which is preliminary data.</text>
</comment>
<evidence type="ECO:0008006" key="4">
    <source>
        <dbReference type="Google" id="ProtNLM"/>
    </source>
</evidence>
<keyword evidence="3" id="KW-1185">Reference proteome</keyword>
<reference evidence="2 3" key="1">
    <citation type="journal article" date="2018" name="Genome Biol. Evol.">
        <title>Multiple Roots of Fruiting Body Formation in Amoebozoa.</title>
        <authorList>
            <person name="Hillmann F."/>
            <person name="Forbes G."/>
            <person name="Novohradska S."/>
            <person name="Ferling I."/>
            <person name="Riege K."/>
            <person name="Groth M."/>
            <person name="Westermann M."/>
            <person name="Marz M."/>
            <person name="Spaller T."/>
            <person name="Winckler T."/>
            <person name="Schaap P."/>
            <person name="Glockner G."/>
        </authorList>
    </citation>
    <scope>NUCLEOTIDE SEQUENCE [LARGE SCALE GENOMIC DNA]</scope>
    <source>
        <strain evidence="2 3">Jena</strain>
    </source>
</reference>
<proteinExistence type="predicted"/>
<dbReference type="InParanoid" id="A0A2P6NBL9"/>
<name>A0A2P6NBL9_9EUKA</name>
<evidence type="ECO:0000313" key="2">
    <source>
        <dbReference type="EMBL" id="PRP81332.1"/>
    </source>
</evidence>
<dbReference type="AlphaFoldDB" id="A0A2P6NBL9"/>
<accession>A0A2P6NBL9</accession>
<evidence type="ECO:0000313" key="3">
    <source>
        <dbReference type="Proteomes" id="UP000241769"/>
    </source>
</evidence>
<protein>
    <recommendedName>
        <fullName evidence="4">PAS domain-containing protein</fullName>
    </recommendedName>
</protein>